<evidence type="ECO:0000313" key="4">
    <source>
        <dbReference type="EMBL" id="MDA0631850.1"/>
    </source>
</evidence>
<dbReference type="InterPro" id="IPR029063">
    <property type="entry name" value="SAM-dependent_MTases_sf"/>
</dbReference>
<keyword evidence="2" id="KW-0808">Transferase</keyword>
<protein>
    <submittedName>
        <fullName evidence="4">Class I SAM-dependent methyltransferase</fullName>
    </submittedName>
</protein>
<dbReference type="GO" id="GO:0032259">
    <property type="term" value="P:methylation"/>
    <property type="evidence" value="ECO:0007669"/>
    <property type="project" value="UniProtKB-KW"/>
</dbReference>
<gene>
    <name evidence="4" type="ORF">OUY22_00335</name>
</gene>
<reference evidence="4" key="1">
    <citation type="submission" date="2022-11" db="EMBL/GenBank/DDBJ databases">
        <title>Nonomuraea corallina sp. nov., a new species of the genus Nonomuraea isolated from sea side sediment in Thai sea.</title>
        <authorList>
            <person name="Ngamcharungchit C."/>
            <person name="Matsumoto A."/>
            <person name="Suriyachadkun C."/>
            <person name="Panbangred W."/>
            <person name="Inahashi Y."/>
            <person name="Intra B."/>
        </authorList>
    </citation>
    <scope>NUCLEOTIDE SEQUENCE</scope>
    <source>
        <strain evidence="4">MCN248</strain>
    </source>
</reference>
<evidence type="ECO:0000256" key="2">
    <source>
        <dbReference type="ARBA" id="ARBA00022679"/>
    </source>
</evidence>
<dbReference type="PANTHER" id="PTHR43861">
    <property type="entry name" value="TRANS-ACONITATE 2-METHYLTRANSFERASE-RELATED"/>
    <property type="match status" value="1"/>
</dbReference>
<dbReference type="RefSeq" id="WP_270152543.1">
    <property type="nucleotide sequence ID" value="NZ_JAPNNL010000001.1"/>
</dbReference>
<dbReference type="Gene3D" id="3.40.50.150">
    <property type="entry name" value="Vaccinia Virus protein VP39"/>
    <property type="match status" value="1"/>
</dbReference>
<dbReference type="CDD" id="cd02440">
    <property type="entry name" value="AdoMet_MTases"/>
    <property type="match status" value="1"/>
</dbReference>
<dbReference type="EMBL" id="JAPNNL010000001">
    <property type="protein sequence ID" value="MDA0631850.1"/>
    <property type="molecule type" value="Genomic_DNA"/>
</dbReference>
<dbReference type="GO" id="GO:0008168">
    <property type="term" value="F:methyltransferase activity"/>
    <property type="evidence" value="ECO:0007669"/>
    <property type="project" value="UniProtKB-KW"/>
</dbReference>
<accession>A0ABT4S4A2</accession>
<dbReference type="InterPro" id="IPR041698">
    <property type="entry name" value="Methyltransf_25"/>
</dbReference>
<keyword evidence="5" id="KW-1185">Reference proteome</keyword>
<dbReference type="SUPFAM" id="SSF53335">
    <property type="entry name" value="S-adenosyl-L-methionine-dependent methyltransferases"/>
    <property type="match status" value="1"/>
</dbReference>
<evidence type="ECO:0000313" key="5">
    <source>
        <dbReference type="Proteomes" id="UP001144036"/>
    </source>
</evidence>
<dbReference type="Proteomes" id="UP001144036">
    <property type="component" value="Unassembled WGS sequence"/>
</dbReference>
<comment type="caution">
    <text evidence="4">The sequence shown here is derived from an EMBL/GenBank/DDBJ whole genome shotgun (WGS) entry which is preliminary data.</text>
</comment>
<sequence>MTGAEFLETTRTAYDARAAEYSALFRDYLADKPLDRAVIDTFADLVRAADAGPIADLGCGPGHYTAYLHARGPAFGIDLSPRMIELARLEHPGIAFETGSMSALDLADGGVGGVFSHHSIIHTPPERLPEVFDEFARVLAPGGRLLLSFSATDDPAQPAEPYDHAVTPAYRWSTDLISGMLRERGVVETARVVFPGEQDERRGFPRVFLLAAKDVAGKDVAGQDAGPPRR</sequence>
<name>A0ABT4S4A2_9ACTN</name>
<feature type="domain" description="Methyltransferase" evidence="3">
    <location>
        <begin position="54"/>
        <end position="143"/>
    </location>
</feature>
<organism evidence="4 5">
    <name type="scientific">Nonomuraea corallina</name>
    <dbReference type="NCBI Taxonomy" id="2989783"/>
    <lineage>
        <taxon>Bacteria</taxon>
        <taxon>Bacillati</taxon>
        <taxon>Actinomycetota</taxon>
        <taxon>Actinomycetes</taxon>
        <taxon>Streptosporangiales</taxon>
        <taxon>Streptosporangiaceae</taxon>
        <taxon>Nonomuraea</taxon>
    </lineage>
</organism>
<dbReference type="Pfam" id="PF13649">
    <property type="entry name" value="Methyltransf_25"/>
    <property type="match status" value="1"/>
</dbReference>
<proteinExistence type="predicted"/>
<evidence type="ECO:0000256" key="1">
    <source>
        <dbReference type="ARBA" id="ARBA00022603"/>
    </source>
</evidence>
<evidence type="ECO:0000259" key="3">
    <source>
        <dbReference type="Pfam" id="PF13649"/>
    </source>
</evidence>
<keyword evidence="1 4" id="KW-0489">Methyltransferase</keyword>
<dbReference type="PANTHER" id="PTHR43861:SF1">
    <property type="entry name" value="TRANS-ACONITATE 2-METHYLTRANSFERASE"/>
    <property type="match status" value="1"/>
</dbReference>